<reference evidence="8" key="1">
    <citation type="journal article" date="2021" name="Front. Microbiol.">
        <title>Comprehensive Comparative Genomics and Phenotyping of Methylobacterium Species.</title>
        <authorList>
            <person name="Alessa O."/>
            <person name="Ogura Y."/>
            <person name="Fujitani Y."/>
            <person name="Takami H."/>
            <person name="Hayashi T."/>
            <person name="Sahin N."/>
            <person name="Tani A."/>
        </authorList>
    </citation>
    <scope>NUCLEOTIDE SEQUENCE</scope>
    <source>
        <strain evidence="8">KCTC 52305</strain>
    </source>
</reference>
<keyword evidence="6" id="KW-0500">Molybdenum</keyword>
<dbReference type="Gene3D" id="3.90.105.10">
    <property type="entry name" value="Molybdopterin biosynthesis moea protein, domain 2"/>
    <property type="match status" value="1"/>
</dbReference>
<organism evidence="8 9">
    <name type="scientific">Methylobacterium crusticola</name>
    <dbReference type="NCBI Taxonomy" id="1697972"/>
    <lineage>
        <taxon>Bacteria</taxon>
        <taxon>Pseudomonadati</taxon>
        <taxon>Pseudomonadota</taxon>
        <taxon>Alphaproteobacteria</taxon>
        <taxon>Hyphomicrobiales</taxon>
        <taxon>Methylobacteriaceae</taxon>
        <taxon>Methylobacterium</taxon>
    </lineage>
</organism>
<dbReference type="InterPro" id="IPR036135">
    <property type="entry name" value="MoeA_linker/N_sf"/>
</dbReference>
<evidence type="ECO:0000256" key="2">
    <source>
        <dbReference type="ARBA" id="ARBA00005046"/>
    </source>
</evidence>
<dbReference type="InterPro" id="IPR038987">
    <property type="entry name" value="MoeA-like"/>
</dbReference>
<dbReference type="InterPro" id="IPR001453">
    <property type="entry name" value="MoaB/Mog_dom"/>
</dbReference>
<gene>
    <name evidence="8" type="ORF">OPKNFCMD_1448</name>
</gene>
<dbReference type="InterPro" id="IPR005111">
    <property type="entry name" value="MoeA_C_domain_IV"/>
</dbReference>
<dbReference type="InterPro" id="IPR024370">
    <property type="entry name" value="PBP_domain"/>
</dbReference>
<comment type="catalytic activity">
    <reaction evidence="5">
        <text>adenylyl-molybdopterin + molybdate = Mo-molybdopterin + AMP + H(+)</text>
        <dbReference type="Rhea" id="RHEA:35047"/>
        <dbReference type="ChEBI" id="CHEBI:15378"/>
        <dbReference type="ChEBI" id="CHEBI:36264"/>
        <dbReference type="ChEBI" id="CHEBI:62727"/>
        <dbReference type="ChEBI" id="CHEBI:71302"/>
        <dbReference type="ChEBI" id="CHEBI:456215"/>
        <dbReference type="EC" id="2.10.1.1"/>
    </reaction>
</comment>
<dbReference type="InterPro" id="IPR036688">
    <property type="entry name" value="MoeA_C_domain_IV_sf"/>
</dbReference>
<dbReference type="InterPro" id="IPR008284">
    <property type="entry name" value="MoCF_biosynth_CS"/>
</dbReference>
<evidence type="ECO:0000256" key="3">
    <source>
        <dbReference type="ARBA" id="ARBA00010763"/>
    </source>
</evidence>
<reference evidence="8" key="2">
    <citation type="submission" date="2021-08" db="EMBL/GenBank/DDBJ databases">
        <authorList>
            <person name="Tani A."/>
            <person name="Ola A."/>
            <person name="Ogura Y."/>
            <person name="Katsura K."/>
            <person name="Hayashi T."/>
        </authorList>
    </citation>
    <scope>NUCLEOTIDE SEQUENCE</scope>
    <source>
        <strain evidence="8">KCTC 52305</strain>
    </source>
</reference>
<evidence type="ECO:0000256" key="1">
    <source>
        <dbReference type="ARBA" id="ARBA00002901"/>
    </source>
</evidence>
<evidence type="ECO:0000313" key="8">
    <source>
        <dbReference type="EMBL" id="GJD48724.1"/>
    </source>
</evidence>
<comment type="caution">
    <text evidence="8">The sequence shown here is derived from an EMBL/GenBank/DDBJ whole genome shotgun (WGS) entry which is preliminary data.</text>
</comment>
<protein>
    <recommendedName>
        <fullName evidence="6">Molybdopterin molybdenumtransferase</fullName>
        <ecNumber evidence="6">2.10.1.1</ecNumber>
    </recommendedName>
</protein>
<evidence type="ECO:0000259" key="7">
    <source>
        <dbReference type="SMART" id="SM00852"/>
    </source>
</evidence>
<dbReference type="PROSITE" id="PS01079">
    <property type="entry name" value="MOCF_BIOSYNTHESIS_2"/>
    <property type="match status" value="1"/>
</dbReference>
<sequence length="674" mass="68909">MSASPPPDAFRDRLARAARQEQFLAVVSREEALARWRAAVPHAVLPPEQVPLADALGRVLAADIASPIDVPPFDRALVDGFAVRAADTEGASEAAPRPLVLNPEILACGTAPGLAVRPGTATPIATGGALPRGADAVVMVEATEFRDGPDAAVAVARPAAPGQFIGYAGADMARGETVLRRGALVTAREIGMLAACGLAALEVVRRPRVAVLSTGDELVPPGAALPPAGLYDSNGAIVAATVAENGGTALPRGIVPDDEAALEAALRAALAEADLVVLSGGTSKGAGDVSHRVLPRLGEPGILVHGVALKPGKPLCLARAQGTPIVVLPGFPTSAMFTFHDVVVPLIRAMAGLAPREETVVEAVLPQRLASELGRTEFVMAALSRGPDGPVALPLAKGSGAVTAFSQADGFFAVPAERAGLEAGARVRVTRLGAGARLPDLMIVGSHCVGLDRLVGRLAERGVSARTIWVGSSGGLAALRRGECDLAAMHLLDPATGRYNAPYLTPGLALAPGWRRLQGVVVRRDDPRLAVPAAQVPAAREAADRGVAAREAVAALLADPDCVMVNRNTGSGTRALVEDLLGGARPAGYWNQPRSHNAVAAAVAQGRADWGVAIATVAAAYGLGFLPLTEEHYDFAYPEARRDAPALSAFLALLAEPGTAADLAALGFGRPGEA</sequence>
<dbReference type="SUPFAM" id="SSF63867">
    <property type="entry name" value="MoeA C-terminal domain-like"/>
    <property type="match status" value="1"/>
</dbReference>
<keyword evidence="9" id="KW-1185">Reference proteome</keyword>
<accession>A0ABQ4QVL4</accession>
<keyword evidence="4 6" id="KW-0501">Molybdenum cofactor biosynthesis</keyword>
<dbReference type="SMART" id="SM00852">
    <property type="entry name" value="MoCF_biosynth"/>
    <property type="match status" value="1"/>
</dbReference>
<keyword evidence="6" id="KW-0460">Magnesium</keyword>
<dbReference type="Gene3D" id="2.170.190.11">
    <property type="entry name" value="Molybdopterin biosynthesis moea protein, domain 3"/>
    <property type="match status" value="1"/>
</dbReference>
<dbReference type="PANTHER" id="PTHR10192:SF5">
    <property type="entry name" value="GEPHYRIN"/>
    <property type="match status" value="1"/>
</dbReference>
<evidence type="ECO:0000256" key="4">
    <source>
        <dbReference type="ARBA" id="ARBA00023150"/>
    </source>
</evidence>
<evidence type="ECO:0000256" key="5">
    <source>
        <dbReference type="ARBA" id="ARBA00047317"/>
    </source>
</evidence>
<dbReference type="Gene3D" id="2.40.340.10">
    <property type="entry name" value="MoeA, C-terminal, domain IV"/>
    <property type="match status" value="1"/>
</dbReference>
<proteinExistence type="inferred from homology"/>
<comment type="similarity">
    <text evidence="3 6">Belongs to the MoeA family.</text>
</comment>
<dbReference type="SUPFAM" id="SSF53218">
    <property type="entry name" value="Molybdenum cofactor biosynthesis proteins"/>
    <property type="match status" value="1"/>
</dbReference>
<evidence type="ECO:0000256" key="6">
    <source>
        <dbReference type="RuleBase" id="RU365090"/>
    </source>
</evidence>
<keyword evidence="6" id="KW-0479">Metal-binding</keyword>
<dbReference type="EMBL" id="BPQH01000004">
    <property type="protein sequence ID" value="GJD48724.1"/>
    <property type="molecule type" value="Genomic_DNA"/>
</dbReference>
<dbReference type="NCBIfam" id="TIGR00177">
    <property type="entry name" value="molyb_syn"/>
    <property type="match status" value="1"/>
</dbReference>
<dbReference type="CDD" id="cd00887">
    <property type="entry name" value="MoeA"/>
    <property type="match status" value="1"/>
</dbReference>
<feature type="domain" description="MoaB/Mog" evidence="7">
    <location>
        <begin position="210"/>
        <end position="349"/>
    </location>
</feature>
<dbReference type="NCBIfam" id="NF045515">
    <property type="entry name" value="Glp_gephyrin"/>
    <property type="match status" value="1"/>
</dbReference>
<dbReference type="Pfam" id="PF03454">
    <property type="entry name" value="MoeA_C"/>
    <property type="match status" value="1"/>
</dbReference>
<dbReference type="InterPro" id="IPR036425">
    <property type="entry name" value="MoaB/Mog-like_dom_sf"/>
</dbReference>
<dbReference type="Proteomes" id="UP001055167">
    <property type="component" value="Unassembled WGS sequence"/>
</dbReference>
<dbReference type="Pfam" id="PF12727">
    <property type="entry name" value="PBP_like"/>
    <property type="match status" value="1"/>
</dbReference>
<evidence type="ECO:0000313" key="9">
    <source>
        <dbReference type="Proteomes" id="UP001055167"/>
    </source>
</evidence>
<dbReference type="EC" id="2.10.1.1" evidence="6"/>
<dbReference type="SUPFAM" id="SSF63882">
    <property type="entry name" value="MoeA N-terminal region -like"/>
    <property type="match status" value="1"/>
</dbReference>
<dbReference type="Gene3D" id="3.40.980.10">
    <property type="entry name" value="MoaB/Mog-like domain"/>
    <property type="match status" value="1"/>
</dbReference>
<comment type="pathway">
    <text evidence="2 6">Cofactor biosynthesis; molybdopterin biosynthesis.</text>
</comment>
<dbReference type="Pfam" id="PF03453">
    <property type="entry name" value="MoeA_N"/>
    <property type="match status" value="1"/>
</dbReference>
<dbReference type="InterPro" id="IPR005110">
    <property type="entry name" value="MoeA_linker/N"/>
</dbReference>
<comment type="cofactor">
    <cofactor evidence="6">
        <name>Mg(2+)</name>
        <dbReference type="ChEBI" id="CHEBI:18420"/>
    </cofactor>
</comment>
<keyword evidence="6" id="KW-0808">Transferase</keyword>
<dbReference type="RefSeq" id="WP_128564406.1">
    <property type="nucleotide sequence ID" value="NZ_BPQH01000004.1"/>
</dbReference>
<name>A0ABQ4QVL4_9HYPH</name>
<dbReference type="PANTHER" id="PTHR10192">
    <property type="entry name" value="MOLYBDOPTERIN BIOSYNTHESIS PROTEIN"/>
    <property type="match status" value="1"/>
</dbReference>
<dbReference type="Pfam" id="PF00994">
    <property type="entry name" value="MoCF_biosynth"/>
    <property type="match status" value="1"/>
</dbReference>
<dbReference type="NCBIfam" id="NF011068">
    <property type="entry name" value="PRK14498.1"/>
    <property type="match status" value="1"/>
</dbReference>
<comment type="function">
    <text evidence="1 6">Catalyzes the insertion of molybdate into adenylated molybdopterin with the concomitant release of AMP.</text>
</comment>
<dbReference type="SUPFAM" id="SSF53850">
    <property type="entry name" value="Periplasmic binding protein-like II"/>
    <property type="match status" value="1"/>
</dbReference>